<organism evidence="3 4">
    <name type="scientific">Acinetobacter piscicola</name>
    <dbReference type="NCBI Taxonomy" id="2006115"/>
    <lineage>
        <taxon>Bacteria</taxon>
        <taxon>Pseudomonadati</taxon>
        <taxon>Pseudomonadota</taxon>
        <taxon>Gammaproteobacteria</taxon>
        <taxon>Moraxellales</taxon>
        <taxon>Moraxellaceae</taxon>
        <taxon>Acinetobacter</taxon>
    </lineage>
</organism>
<evidence type="ECO:0000256" key="1">
    <source>
        <dbReference type="SAM" id="MobiDB-lite"/>
    </source>
</evidence>
<dbReference type="InterPro" id="IPR025129">
    <property type="entry name" value="DUF4055"/>
</dbReference>
<name>A0A7S6VVP6_9GAMM</name>
<dbReference type="RefSeq" id="WP_180046596.1">
    <property type="nucleotide sequence ID" value="NZ_CP048659.1"/>
</dbReference>
<proteinExistence type="predicted"/>
<gene>
    <name evidence="3" type="ORF">G0028_07640</name>
</gene>
<evidence type="ECO:0000259" key="2">
    <source>
        <dbReference type="Pfam" id="PF13264"/>
    </source>
</evidence>
<accession>A0A7S6VVP6</accession>
<feature type="domain" description="DUF4055" evidence="2">
    <location>
        <begin position="262"/>
        <end position="400"/>
    </location>
</feature>
<feature type="region of interest" description="Disordered" evidence="1">
    <location>
        <begin position="476"/>
        <end position="498"/>
    </location>
</feature>
<dbReference type="AlphaFoldDB" id="A0A7S6VVP6"/>
<reference evidence="3 4" key="1">
    <citation type="submission" date="2020-02" db="EMBL/GenBank/DDBJ databases">
        <title>Tigecycline-resistant Acinetobacter species from pigs and migratory birds.</title>
        <authorList>
            <person name="Chen C."/>
            <person name="Sun J."/>
            <person name="Liao X.-P."/>
            <person name="Liu Y.-H."/>
        </authorList>
    </citation>
    <scope>NUCLEOTIDE SEQUENCE [LARGE SCALE GENOMIC DNA]</scope>
    <source>
        <strain evidence="3 4">YH12207_T</strain>
    </source>
</reference>
<protein>
    <submittedName>
        <fullName evidence="3">DUF4055 domain-containing protein</fullName>
    </submittedName>
</protein>
<keyword evidence="4" id="KW-1185">Reference proteome</keyword>
<evidence type="ECO:0000313" key="3">
    <source>
        <dbReference type="EMBL" id="QOW45775.1"/>
    </source>
</evidence>
<dbReference type="Pfam" id="PF13264">
    <property type="entry name" value="DUF4055"/>
    <property type="match status" value="1"/>
</dbReference>
<dbReference type="Proteomes" id="UP000593966">
    <property type="component" value="Chromosome"/>
</dbReference>
<evidence type="ECO:0000313" key="4">
    <source>
        <dbReference type="Proteomes" id="UP000593966"/>
    </source>
</evidence>
<sequence>MSDVTFQHPEYVKNLPLWEQVDDVCKGQKAVKDKKEVYLPRNNPQDHSQEAKGFYDSYLKRAVFYGVTGKTLGSLVGAAFAKDPNFKCPAELEHLKRNANGAGLSLYQLSQSTLRHTLKHYRSALYVDFPDVAPSRNRAEEKAKQAYPMIHLLSAKVVINWDTITVGNQTKLNLVVIAESVSERGKDGFSIETKQQYRVLRLEDVGLGEFVYTIEIYTKSDQGIWTGQGRKIPTDYNGDVWSYIPFTFVGAVDNSAQIENSPLLELADLNLAHYRDSADFQESVYYMGHPQYYASGMDWNWFDEAQKRGVYIGAKVMLPLPQGGTLGIAQAQPNTLSREAMKDKWQQMKEMGARLVEKGSANKTATEADNDDAVQHSVLSLCVVNVNEAVNMALRWCSKFVMSNHDLKPDVLNYVIAQDFNKQKYSVERSRLILEMVQGELLPPEVLYHYEQTGTFPEDKWEDIEKKIEEYRMSKPLGGYQPYQGVDDGQEGNTAGNS</sequence>
<dbReference type="EMBL" id="CP048659">
    <property type="protein sequence ID" value="QOW45775.1"/>
    <property type="molecule type" value="Genomic_DNA"/>
</dbReference>